<dbReference type="PANTHER" id="PTHR10131">
    <property type="entry name" value="TNF RECEPTOR ASSOCIATED FACTOR"/>
    <property type="match status" value="1"/>
</dbReference>
<evidence type="ECO:0000256" key="1">
    <source>
        <dbReference type="ARBA" id="ARBA00022771"/>
    </source>
</evidence>
<evidence type="ECO:0000256" key="3">
    <source>
        <dbReference type="PROSITE-ProRule" id="PRU00175"/>
    </source>
</evidence>
<evidence type="ECO:0000256" key="2">
    <source>
        <dbReference type="ARBA" id="ARBA00022833"/>
    </source>
</evidence>
<dbReference type="EMBL" id="CAJOBS010000319">
    <property type="protein sequence ID" value="CAF4550961.1"/>
    <property type="molecule type" value="Genomic_DNA"/>
</dbReference>
<dbReference type="Gene3D" id="3.30.40.10">
    <property type="entry name" value="Zinc/RING finger domain, C3HC4 (zinc finger)"/>
    <property type="match status" value="3"/>
</dbReference>
<name>A0A820YPV8_9BILA</name>
<dbReference type="Proteomes" id="UP000663838">
    <property type="component" value="Unassembled WGS sequence"/>
</dbReference>
<feature type="domain" description="RING-type" evidence="5">
    <location>
        <begin position="27"/>
        <end position="64"/>
    </location>
</feature>
<dbReference type="PANTHER" id="PTHR10131:SF94">
    <property type="entry name" value="TNF RECEPTOR-ASSOCIATED FACTOR 4"/>
    <property type="match status" value="1"/>
</dbReference>
<keyword evidence="4" id="KW-0175">Coiled coil</keyword>
<dbReference type="InterPro" id="IPR013083">
    <property type="entry name" value="Znf_RING/FYVE/PHD"/>
</dbReference>
<feature type="coiled-coil region" evidence="4">
    <location>
        <begin position="165"/>
        <end position="192"/>
    </location>
</feature>
<protein>
    <recommendedName>
        <fullName evidence="5">RING-type domain-containing protein</fullName>
    </recommendedName>
</protein>
<keyword evidence="1 3" id="KW-0863">Zinc-finger</keyword>
<keyword evidence="1 3" id="KW-0479">Metal-binding</keyword>
<evidence type="ECO:0000256" key="4">
    <source>
        <dbReference type="SAM" id="Coils"/>
    </source>
</evidence>
<proteinExistence type="predicted"/>
<evidence type="ECO:0000313" key="6">
    <source>
        <dbReference type="EMBL" id="CAF4550961.1"/>
    </source>
</evidence>
<keyword evidence="2" id="KW-0862">Zinc</keyword>
<accession>A0A820YPV8</accession>
<dbReference type="PROSITE" id="PS50089">
    <property type="entry name" value="ZF_RING_2"/>
    <property type="match status" value="1"/>
</dbReference>
<comment type="caution">
    <text evidence="6">The sequence shown here is derived from an EMBL/GenBank/DDBJ whole genome shotgun (WGS) entry which is preliminary data.</text>
</comment>
<evidence type="ECO:0000313" key="7">
    <source>
        <dbReference type="Proteomes" id="UP000663838"/>
    </source>
</evidence>
<evidence type="ECO:0000259" key="5">
    <source>
        <dbReference type="PROSITE" id="PS50089"/>
    </source>
</evidence>
<gene>
    <name evidence="6" type="ORF">TOA249_LOCUS7212</name>
</gene>
<dbReference type="SUPFAM" id="SSF57850">
    <property type="entry name" value="RING/U-box"/>
    <property type="match status" value="1"/>
</dbReference>
<organism evidence="6 7">
    <name type="scientific">Rotaria socialis</name>
    <dbReference type="NCBI Taxonomy" id="392032"/>
    <lineage>
        <taxon>Eukaryota</taxon>
        <taxon>Metazoa</taxon>
        <taxon>Spiralia</taxon>
        <taxon>Gnathifera</taxon>
        <taxon>Rotifera</taxon>
        <taxon>Eurotatoria</taxon>
        <taxon>Bdelloidea</taxon>
        <taxon>Philodinida</taxon>
        <taxon>Philodinidae</taxon>
        <taxon>Rotaria</taxon>
    </lineage>
</organism>
<dbReference type="GO" id="GO:0008270">
    <property type="term" value="F:zinc ion binding"/>
    <property type="evidence" value="ECO:0007669"/>
    <property type="project" value="UniProtKB-KW"/>
</dbReference>
<reference evidence="6" key="1">
    <citation type="submission" date="2021-02" db="EMBL/GenBank/DDBJ databases">
        <authorList>
            <person name="Nowell W R."/>
        </authorList>
    </citation>
    <scope>NUCLEOTIDE SEQUENCE</scope>
</reference>
<dbReference type="InterPro" id="IPR001841">
    <property type="entry name" value="Znf_RING"/>
</dbReference>
<dbReference type="SUPFAM" id="SSF49599">
    <property type="entry name" value="TRAF domain-like"/>
    <property type="match status" value="1"/>
</dbReference>
<sequence length="383" mass="43604">MISTYQMGVSTDRIRGSPGLNLDHLECCICHEILWKPVACQSCETPFCSACIRQWLNEYPAQCPNRCQAYNERKCPPFVAKVLSQLKVACVYDSNGCEEIISYEALDKHEVECGFQLHRCSGCQSEILKKDLNNHEVNCEAIEIVCPDCRIVYKRGDATKIHTETVCLKEQLRQLRNESKENKREIHELNLQLHEMHLLSKFDMLDLRENKLNPIGPWIKEMKITFDDLPLTTDETKRMPIVYRGLKWNNMKYGYELYLSKKHPKSGYINCFTPGSSPNIAFFKDDVSFGVVTRNDSITFYSLTACAAWNDDLQLTITGYRGSVEINRHTVTLLFGKPQFILLNWKDVEKIILKSAGGTAHPDSGGLSATHVILTQLTIGPAD</sequence>
<dbReference type="AlphaFoldDB" id="A0A820YPV8"/>